<dbReference type="PANTHER" id="PTHR43289">
    <property type="entry name" value="MITOGEN-ACTIVATED PROTEIN KINASE KINASE KINASE 20-RELATED"/>
    <property type="match status" value="1"/>
</dbReference>
<evidence type="ECO:0000256" key="15">
    <source>
        <dbReference type="ARBA" id="ARBA00047899"/>
    </source>
</evidence>
<dbReference type="PROSITE" id="PS51178">
    <property type="entry name" value="PASTA"/>
    <property type="match status" value="2"/>
</dbReference>
<dbReference type="Gene3D" id="3.30.10.20">
    <property type="match status" value="2"/>
</dbReference>
<dbReference type="GO" id="GO:0004674">
    <property type="term" value="F:protein serine/threonine kinase activity"/>
    <property type="evidence" value="ECO:0007669"/>
    <property type="project" value="UniProtKB-KW"/>
</dbReference>
<dbReference type="PROSITE" id="PS00108">
    <property type="entry name" value="PROTEIN_KINASE_ST"/>
    <property type="match status" value="1"/>
</dbReference>
<evidence type="ECO:0000259" key="21">
    <source>
        <dbReference type="PROSITE" id="PS51178"/>
    </source>
</evidence>
<dbReference type="InterPro" id="IPR005543">
    <property type="entry name" value="PASTA_dom"/>
</dbReference>
<evidence type="ECO:0000256" key="6">
    <source>
        <dbReference type="ARBA" id="ARBA00022553"/>
    </source>
</evidence>
<keyword evidence="13 19" id="KW-1133">Transmembrane helix</keyword>
<keyword evidence="4" id="KW-1003">Cell membrane</keyword>
<dbReference type="AlphaFoldDB" id="A0A850PNJ5"/>
<name>A0A850PNJ5_9MYCO</name>
<dbReference type="PROSITE" id="PS50011">
    <property type="entry name" value="PROTEIN_KINASE_DOM"/>
    <property type="match status" value="1"/>
</dbReference>
<feature type="domain" description="PASTA" evidence="21">
    <location>
        <begin position="428"/>
        <end position="495"/>
    </location>
</feature>
<evidence type="ECO:0000256" key="17">
    <source>
        <dbReference type="PROSITE-ProRule" id="PRU10141"/>
    </source>
</evidence>
<evidence type="ECO:0000313" key="23">
    <source>
        <dbReference type="Proteomes" id="UP000570517"/>
    </source>
</evidence>
<proteinExistence type="predicted"/>
<keyword evidence="12 17" id="KW-0067">ATP-binding</keyword>
<dbReference type="GO" id="GO:0005524">
    <property type="term" value="F:ATP binding"/>
    <property type="evidence" value="ECO:0007669"/>
    <property type="project" value="UniProtKB-UniRule"/>
</dbReference>
<evidence type="ECO:0000256" key="13">
    <source>
        <dbReference type="ARBA" id="ARBA00022989"/>
    </source>
</evidence>
<comment type="caution">
    <text evidence="22">The sequence shown here is derived from an EMBL/GenBank/DDBJ whole genome shotgun (WGS) entry which is preliminary data.</text>
</comment>
<dbReference type="PANTHER" id="PTHR43289:SF6">
    <property type="entry name" value="SERINE_THREONINE-PROTEIN KINASE NEKL-3"/>
    <property type="match status" value="1"/>
</dbReference>
<evidence type="ECO:0000256" key="10">
    <source>
        <dbReference type="ARBA" id="ARBA00022741"/>
    </source>
</evidence>
<accession>A0A850PNJ5</accession>
<evidence type="ECO:0000256" key="5">
    <source>
        <dbReference type="ARBA" id="ARBA00022527"/>
    </source>
</evidence>
<dbReference type="Gene3D" id="1.10.510.10">
    <property type="entry name" value="Transferase(Phosphotransferase) domain 1"/>
    <property type="match status" value="1"/>
</dbReference>
<dbReference type="Pfam" id="PF00069">
    <property type="entry name" value="Pkinase"/>
    <property type="match status" value="1"/>
</dbReference>
<dbReference type="NCBIfam" id="NF033483">
    <property type="entry name" value="PknB_PASTA_kin"/>
    <property type="match status" value="1"/>
</dbReference>
<dbReference type="EC" id="2.7.11.1" evidence="2"/>
<dbReference type="EMBL" id="JABFYL010000018">
    <property type="protein sequence ID" value="NVN49710.1"/>
    <property type="molecule type" value="Genomic_DNA"/>
</dbReference>
<evidence type="ECO:0000259" key="20">
    <source>
        <dbReference type="PROSITE" id="PS50011"/>
    </source>
</evidence>
<keyword evidence="5" id="KW-0723">Serine/threonine-protein kinase</keyword>
<evidence type="ECO:0000256" key="18">
    <source>
        <dbReference type="SAM" id="MobiDB-lite"/>
    </source>
</evidence>
<keyword evidence="6" id="KW-0597">Phosphoprotein</keyword>
<dbReference type="InterPro" id="IPR017441">
    <property type="entry name" value="Protein_kinase_ATP_BS"/>
</dbReference>
<organism evidence="22 23">
    <name type="scientific">Mycolicibacterium hippocampi</name>
    <dbReference type="NCBI Taxonomy" id="659824"/>
    <lineage>
        <taxon>Bacteria</taxon>
        <taxon>Bacillati</taxon>
        <taxon>Actinomycetota</taxon>
        <taxon>Actinomycetes</taxon>
        <taxon>Mycobacteriales</taxon>
        <taxon>Mycobacteriaceae</taxon>
        <taxon>Mycolicibacterium</taxon>
    </lineage>
</organism>
<dbReference type="Proteomes" id="UP000570517">
    <property type="component" value="Unassembled WGS sequence"/>
</dbReference>
<dbReference type="SUPFAM" id="SSF56112">
    <property type="entry name" value="Protein kinase-like (PK-like)"/>
    <property type="match status" value="1"/>
</dbReference>
<feature type="domain" description="PASTA" evidence="21">
    <location>
        <begin position="351"/>
        <end position="417"/>
    </location>
</feature>
<protein>
    <recommendedName>
        <fullName evidence="3">Serine/threonine-protein kinase PknB</fullName>
        <ecNumber evidence="2">2.7.11.1</ecNumber>
    </recommendedName>
</protein>
<reference evidence="22 23" key="1">
    <citation type="submission" date="2020-05" db="EMBL/GenBank/DDBJ databases">
        <title>Draft genome sequence of Mycobacterium hippocampi DL, isolated from European seabass, Dicentrarchus labrax, reared in fish farms.</title>
        <authorList>
            <person name="Stathopoulou P."/>
            <person name="Asimakis E."/>
            <person name="Tzokas K."/>
            <person name="Batargias C."/>
            <person name="Tsiamis G."/>
        </authorList>
    </citation>
    <scope>NUCLEOTIDE SEQUENCE [LARGE SCALE GENOMIC DNA]</scope>
    <source>
        <strain evidence="22 23">DL</strain>
    </source>
</reference>
<gene>
    <name evidence="22" type="ORF">HLY00_9</name>
</gene>
<comment type="catalytic activity">
    <reaction evidence="16">
        <text>L-seryl-[protein] + ATP = O-phospho-L-seryl-[protein] + ADP + H(+)</text>
        <dbReference type="Rhea" id="RHEA:17989"/>
        <dbReference type="Rhea" id="RHEA-COMP:9863"/>
        <dbReference type="Rhea" id="RHEA-COMP:11604"/>
        <dbReference type="ChEBI" id="CHEBI:15378"/>
        <dbReference type="ChEBI" id="CHEBI:29999"/>
        <dbReference type="ChEBI" id="CHEBI:30616"/>
        <dbReference type="ChEBI" id="CHEBI:83421"/>
        <dbReference type="ChEBI" id="CHEBI:456216"/>
        <dbReference type="EC" id="2.7.11.1"/>
    </reaction>
</comment>
<dbReference type="GO" id="GO:0005886">
    <property type="term" value="C:plasma membrane"/>
    <property type="evidence" value="ECO:0007669"/>
    <property type="project" value="UniProtKB-SubCell"/>
</dbReference>
<evidence type="ECO:0000256" key="8">
    <source>
        <dbReference type="ARBA" id="ARBA00022692"/>
    </source>
</evidence>
<keyword evidence="7 22" id="KW-0808">Transferase</keyword>
<comment type="subcellular location">
    <subcellularLocation>
        <location evidence="1">Cell membrane</location>
        <topology evidence="1">Single-pass membrane protein</topology>
    </subcellularLocation>
</comment>
<feature type="binding site" evidence="17">
    <location>
        <position position="40"/>
    </location>
    <ligand>
        <name>ATP</name>
        <dbReference type="ChEBI" id="CHEBI:30616"/>
    </ligand>
</feature>
<comment type="catalytic activity">
    <reaction evidence="15">
        <text>L-threonyl-[protein] + ATP = O-phospho-L-threonyl-[protein] + ADP + H(+)</text>
        <dbReference type="Rhea" id="RHEA:46608"/>
        <dbReference type="Rhea" id="RHEA-COMP:11060"/>
        <dbReference type="Rhea" id="RHEA-COMP:11605"/>
        <dbReference type="ChEBI" id="CHEBI:15378"/>
        <dbReference type="ChEBI" id="CHEBI:30013"/>
        <dbReference type="ChEBI" id="CHEBI:30616"/>
        <dbReference type="ChEBI" id="CHEBI:61977"/>
        <dbReference type="ChEBI" id="CHEBI:456216"/>
        <dbReference type="EC" id="2.7.11.1"/>
    </reaction>
</comment>
<evidence type="ECO:0000256" key="11">
    <source>
        <dbReference type="ARBA" id="ARBA00022777"/>
    </source>
</evidence>
<evidence type="ECO:0000256" key="2">
    <source>
        <dbReference type="ARBA" id="ARBA00012513"/>
    </source>
</evidence>
<feature type="domain" description="Protein kinase" evidence="20">
    <location>
        <begin position="11"/>
        <end position="274"/>
    </location>
</feature>
<dbReference type="FunFam" id="1.10.510.10:FF:000021">
    <property type="entry name" value="Serine/threonine protein kinase"/>
    <property type="match status" value="1"/>
</dbReference>
<keyword evidence="9" id="KW-0677">Repeat</keyword>
<dbReference type="PROSITE" id="PS00107">
    <property type="entry name" value="PROTEIN_KINASE_ATP"/>
    <property type="match status" value="1"/>
</dbReference>
<keyword evidence="8 19" id="KW-0812">Transmembrane</keyword>
<feature type="transmembrane region" description="Helical" evidence="19">
    <location>
        <begin position="328"/>
        <end position="349"/>
    </location>
</feature>
<evidence type="ECO:0000256" key="1">
    <source>
        <dbReference type="ARBA" id="ARBA00004162"/>
    </source>
</evidence>
<evidence type="ECO:0000256" key="16">
    <source>
        <dbReference type="ARBA" id="ARBA00048679"/>
    </source>
</evidence>
<evidence type="ECO:0000313" key="22">
    <source>
        <dbReference type="EMBL" id="NVN49710.1"/>
    </source>
</evidence>
<dbReference type="InterPro" id="IPR011009">
    <property type="entry name" value="Kinase-like_dom_sf"/>
</dbReference>
<sequence length="502" mass="53109">MSTPRVLADRYELREIVGIGGMSEVHLARDLRLNRDVAVKVLHADLARDPSLNARFRREAQKTAGLNHAAIVAVYDSGEVETSTGQLLYIVMEYVEGLTLRDTVRARGAMTPRRAIGVAADVCEALEFSHRHGIVHRDVKPANILISEAGAVKVVDFGIARALADSDNSVTRTGAVMGTAHYLSPEQARGGDVDARSDVYSLGCVLYELATGETPFAGDLPVAIAYQHVREDPDLPSSRDGRLTPDFDAVVLKAMAKDPADRYQSAAEMRVDLIRLQNGDPPFAAAQGTAAELTSPLSLAGPDRPTSPNEQVPTHPSRRSGSSRSRKLIAFGALAVLAVVLAVAVNLAGRGPGSAPLPDVRGQALTDAVAALHESGVSTRVQEQEHPTVPSDHVIDTDPAADTAVGSGDEITVNVSTGPARNTPDAEKPALRVVPDVTSLTYAEAVRVLIDAGFLQFQQASLPSPPELEDRVVGTNPFAGRTVEVTAQITVVMGSGPVPDNP</sequence>
<evidence type="ECO:0000256" key="9">
    <source>
        <dbReference type="ARBA" id="ARBA00022737"/>
    </source>
</evidence>
<evidence type="ECO:0000256" key="4">
    <source>
        <dbReference type="ARBA" id="ARBA00022475"/>
    </source>
</evidence>
<evidence type="ECO:0000256" key="19">
    <source>
        <dbReference type="SAM" id="Phobius"/>
    </source>
</evidence>
<evidence type="ECO:0000256" key="3">
    <source>
        <dbReference type="ARBA" id="ARBA00014672"/>
    </source>
</evidence>
<evidence type="ECO:0000256" key="14">
    <source>
        <dbReference type="ARBA" id="ARBA00023136"/>
    </source>
</evidence>
<dbReference type="SMART" id="SM00740">
    <property type="entry name" value="PASTA"/>
    <property type="match status" value="2"/>
</dbReference>
<dbReference type="InterPro" id="IPR008271">
    <property type="entry name" value="Ser/Thr_kinase_AS"/>
</dbReference>
<dbReference type="Gene3D" id="3.30.200.20">
    <property type="entry name" value="Phosphorylase Kinase, domain 1"/>
    <property type="match status" value="1"/>
</dbReference>
<keyword evidence="11 22" id="KW-0418">Kinase</keyword>
<feature type="region of interest" description="Disordered" evidence="18">
    <location>
        <begin position="296"/>
        <end position="324"/>
    </location>
</feature>
<keyword evidence="23" id="KW-1185">Reference proteome</keyword>
<dbReference type="GO" id="GO:0045717">
    <property type="term" value="P:negative regulation of fatty acid biosynthetic process"/>
    <property type="evidence" value="ECO:0007669"/>
    <property type="project" value="UniProtKB-ARBA"/>
</dbReference>
<keyword evidence="14 19" id="KW-0472">Membrane</keyword>
<dbReference type="InterPro" id="IPR000719">
    <property type="entry name" value="Prot_kinase_dom"/>
</dbReference>
<dbReference type="SMART" id="SM00220">
    <property type="entry name" value="S_TKc"/>
    <property type="match status" value="1"/>
</dbReference>
<dbReference type="FunFam" id="3.30.200.20:FF:000035">
    <property type="entry name" value="Serine/threonine protein kinase Stk1"/>
    <property type="match status" value="1"/>
</dbReference>
<dbReference type="CDD" id="cd14014">
    <property type="entry name" value="STKc_PknB_like"/>
    <property type="match status" value="1"/>
</dbReference>
<dbReference type="Pfam" id="PF03793">
    <property type="entry name" value="PASTA"/>
    <property type="match status" value="2"/>
</dbReference>
<evidence type="ECO:0000256" key="12">
    <source>
        <dbReference type="ARBA" id="ARBA00022840"/>
    </source>
</evidence>
<keyword evidence="10 17" id="KW-0547">Nucleotide-binding</keyword>
<evidence type="ECO:0000256" key="7">
    <source>
        <dbReference type="ARBA" id="ARBA00022679"/>
    </source>
</evidence>
<dbReference type="CDD" id="cd06577">
    <property type="entry name" value="PASTA_pknB"/>
    <property type="match status" value="2"/>
</dbReference>